<accession>U4L1R2</accession>
<keyword evidence="4" id="KW-1185">Reference proteome</keyword>
<dbReference type="SUPFAM" id="SSF50475">
    <property type="entry name" value="FMN-binding split barrel"/>
    <property type="match status" value="1"/>
</dbReference>
<feature type="chain" id="PRO_5004651829" description="CREG-like beta-barrel domain-containing protein" evidence="1">
    <location>
        <begin position="21"/>
        <end position="228"/>
    </location>
</feature>
<dbReference type="OrthoDB" id="2138282at2759"/>
<dbReference type="Proteomes" id="UP000018144">
    <property type="component" value="Unassembled WGS sequence"/>
</dbReference>
<dbReference type="STRING" id="1076935.U4L1R2"/>
<proteinExistence type="predicted"/>
<protein>
    <recommendedName>
        <fullName evidence="2">CREG-like beta-barrel domain-containing protein</fullName>
    </recommendedName>
</protein>
<sequence>MRLPQLTLLSLCVLGSSVSATPSSPWQQPLSLSTADRPTVERAAQQARSLLLTETIGTLSTIFPSGERHGLEGQPIGLMDYYADCSSDGNPTFLGMNIATSFINGAAPNSSISLSIREHGTGRFSAAAHPRVALMGELVRIDDPAEEERVKECYLKKHPDAKWWTGGNFHGNYWTRLKVKSVYWVGGFGNVAYIGWIPVELYKKAEPEAQQKANTGDWWRSLLLWGDL</sequence>
<dbReference type="AlphaFoldDB" id="U4L1R2"/>
<dbReference type="OMA" id="ITLSMRW"/>
<dbReference type="Pfam" id="PF13883">
    <property type="entry name" value="CREG_beta-barrel"/>
    <property type="match status" value="1"/>
</dbReference>
<evidence type="ECO:0000256" key="1">
    <source>
        <dbReference type="SAM" id="SignalP"/>
    </source>
</evidence>
<feature type="domain" description="CREG-like beta-barrel" evidence="2">
    <location>
        <begin position="38"/>
        <end position="203"/>
    </location>
</feature>
<organism evidence="3 4">
    <name type="scientific">Pyronema omphalodes (strain CBS 100304)</name>
    <name type="common">Pyronema confluens</name>
    <dbReference type="NCBI Taxonomy" id="1076935"/>
    <lineage>
        <taxon>Eukaryota</taxon>
        <taxon>Fungi</taxon>
        <taxon>Dikarya</taxon>
        <taxon>Ascomycota</taxon>
        <taxon>Pezizomycotina</taxon>
        <taxon>Pezizomycetes</taxon>
        <taxon>Pezizales</taxon>
        <taxon>Pyronemataceae</taxon>
        <taxon>Pyronema</taxon>
    </lineage>
</organism>
<reference evidence="3 4" key="1">
    <citation type="journal article" date="2013" name="PLoS Genet.">
        <title>The genome and development-dependent transcriptomes of Pyronema confluens: a window into fungal evolution.</title>
        <authorList>
            <person name="Traeger S."/>
            <person name="Altegoer F."/>
            <person name="Freitag M."/>
            <person name="Gabaldon T."/>
            <person name="Kempken F."/>
            <person name="Kumar A."/>
            <person name="Marcet-Houben M."/>
            <person name="Poggeler S."/>
            <person name="Stajich J.E."/>
            <person name="Nowrousian M."/>
        </authorList>
    </citation>
    <scope>NUCLEOTIDE SEQUENCE [LARGE SCALE GENOMIC DNA]</scope>
    <source>
        <strain evidence="4">CBS 100304</strain>
        <tissue evidence="3">Vegetative mycelium</tissue>
    </source>
</reference>
<evidence type="ECO:0000259" key="2">
    <source>
        <dbReference type="Pfam" id="PF13883"/>
    </source>
</evidence>
<evidence type="ECO:0000313" key="4">
    <source>
        <dbReference type="Proteomes" id="UP000018144"/>
    </source>
</evidence>
<evidence type="ECO:0000313" key="3">
    <source>
        <dbReference type="EMBL" id="CCX08484.1"/>
    </source>
</evidence>
<dbReference type="EMBL" id="HF935416">
    <property type="protein sequence ID" value="CCX08484.1"/>
    <property type="molecule type" value="Genomic_DNA"/>
</dbReference>
<dbReference type="eggNOG" id="ENOG502RDU8">
    <property type="taxonomic scope" value="Eukaryota"/>
</dbReference>
<dbReference type="InterPro" id="IPR012349">
    <property type="entry name" value="Split_barrel_FMN-bd"/>
</dbReference>
<name>U4L1R2_PYROM</name>
<gene>
    <name evidence="3" type="ORF">PCON_08077</name>
</gene>
<dbReference type="PANTHER" id="PTHR37273:SF1">
    <property type="entry name" value="ADL397C-AP"/>
    <property type="match status" value="1"/>
</dbReference>
<dbReference type="Gene3D" id="2.30.110.10">
    <property type="entry name" value="Electron Transport, Fmn-binding Protein, Chain A"/>
    <property type="match status" value="1"/>
</dbReference>
<dbReference type="PANTHER" id="PTHR37273">
    <property type="entry name" value="CHROMOSOME 8, WHOLE GENOME SHOTGUN SEQUENCE"/>
    <property type="match status" value="1"/>
</dbReference>
<keyword evidence="1" id="KW-0732">Signal</keyword>
<feature type="signal peptide" evidence="1">
    <location>
        <begin position="1"/>
        <end position="20"/>
    </location>
</feature>
<dbReference type="InterPro" id="IPR055343">
    <property type="entry name" value="CREG_beta-barrel"/>
</dbReference>